<sequence>MTNREDLLPPELLDGLDVDEASPVSGGDISTALRLDTPGGPLFAKVHDAPTPGMFEREAAGLRALAAHAPQGIRVPRVLREHPHGLILEWIETGGRRDTRTEQAFGRGLAHLHRTTNPTFGGLDGAKHGYIGSAQVDLTPSDDWVEFYVERRVSPLIDRAVRAGRLDPQARELFDSLRPRAAELCGPAEPPALIHGDLWAGNRLVDRGGVNWLIDPSVHWAHREVDLAMMQLFGGFDPHCFATYDEVYPLAEGSRDRVQWYQLTPLLVHAVLFGGHYGDACMRVLRHYA</sequence>
<keyword evidence="1" id="KW-0808">Transferase</keyword>
<dbReference type="AlphaFoldDB" id="H5UT19"/>
<protein>
    <recommendedName>
        <fullName evidence="4">Fructosamine kinase</fullName>
    </recommendedName>
</protein>
<dbReference type="Proteomes" id="UP000004367">
    <property type="component" value="Unassembled WGS sequence"/>
</dbReference>
<dbReference type="RefSeq" id="WP_009482775.1">
    <property type="nucleotide sequence ID" value="NZ_BAFE01000062.1"/>
</dbReference>
<dbReference type="EMBL" id="BAFE01000062">
    <property type="protein sequence ID" value="GAB48877.1"/>
    <property type="molecule type" value="Genomic_DNA"/>
</dbReference>
<evidence type="ECO:0000313" key="3">
    <source>
        <dbReference type="Proteomes" id="UP000004367"/>
    </source>
</evidence>
<proteinExistence type="inferred from homology"/>
<evidence type="ECO:0000256" key="1">
    <source>
        <dbReference type="PIRNR" id="PIRNR006221"/>
    </source>
</evidence>
<dbReference type="eggNOG" id="COG3001">
    <property type="taxonomic scope" value="Bacteria"/>
</dbReference>
<dbReference type="SUPFAM" id="SSF56112">
    <property type="entry name" value="Protein kinase-like (PK-like)"/>
    <property type="match status" value="1"/>
</dbReference>
<keyword evidence="1" id="KW-0418">Kinase</keyword>
<comment type="caution">
    <text evidence="2">The sequence shown here is derived from an EMBL/GenBank/DDBJ whole genome shotgun (WGS) entry which is preliminary data.</text>
</comment>
<dbReference type="PIRSF" id="PIRSF006221">
    <property type="entry name" value="Ketosamine-3-kinase"/>
    <property type="match status" value="1"/>
</dbReference>
<name>H5UT19_9MICO</name>
<reference evidence="2 3" key="1">
    <citation type="submission" date="2012-02" db="EMBL/GenBank/DDBJ databases">
        <title>Whole genome shotgun sequence of Mobilicoccus pelagius NBRC 104925.</title>
        <authorList>
            <person name="Yoshida Y."/>
            <person name="Hosoyama A."/>
            <person name="Tsuchikane K."/>
            <person name="Katsumata H."/>
            <person name="Yamazaki S."/>
            <person name="Fujita N."/>
        </authorList>
    </citation>
    <scope>NUCLEOTIDE SEQUENCE [LARGE SCALE GENOMIC DNA]</scope>
    <source>
        <strain evidence="2 3">NBRC 104925</strain>
    </source>
</reference>
<organism evidence="2 3">
    <name type="scientific">Mobilicoccus pelagius NBRC 104925</name>
    <dbReference type="NCBI Taxonomy" id="1089455"/>
    <lineage>
        <taxon>Bacteria</taxon>
        <taxon>Bacillati</taxon>
        <taxon>Actinomycetota</taxon>
        <taxon>Actinomycetes</taxon>
        <taxon>Micrococcales</taxon>
        <taxon>Dermatophilaceae</taxon>
        <taxon>Mobilicoccus</taxon>
    </lineage>
</organism>
<evidence type="ECO:0008006" key="4">
    <source>
        <dbReference type="Google" id="ProtNLM"/>
    </source>
</evidence>
<dbReference type="Gene3D" id="1.10.510.10">
    <property type="entry name" value="Transferase(Phosphotransferase) domain 1"/>
    <property type="match status" value="1"/>
</dbReference>
<dbReference type="InterPro" id="IPR016477">
    <property type="entry name" value="Fructo-/Ketosamine-3-kinase"/>
</dbReference>
<dbReference type="Gene3D" id="1.20.1270.240">
    <property type="match status" value="1"/>
</dbReference>
<dbReference type="Gene3D" id="3.30.200.20">
    <property type="entry name" value="Phosphorylase Kinase, domain 1"/>
    <property type="match status" value="1"/>
</dbReference>
<accession>H5UT19</accession>
<keyword evidence="3" id="KW-1185">Reference proteome</keyword>
<dbReference type="Pfam" id="PF03881">
    <property type="entry name" value="Fructosamin_kin"/>
    <property type="match status" value="1"/>
</dbReference>
<dbReference type="PANTHER" id="PTHR12149:SF8">
    <property type="entry name" value="PROTEIN-RIBULOSAMINE 3-KINASE"/>
    <property type="match status" value="1"/>
</dbReference>
<evidence type="ECO:0000313" key="2">
    <source>
        <dbReference type="EMBL" id="GAB48877.1"/>
    </source>
</evidence>
<dbReference type="GO" id="GO:0016301">
    <property type="term" value="F:kinase activity"/>
    <property type="evidence" value="ECO:0007669"/>
    <property type="project" value="UniProtKB-UniRule"/>
</dbReference>
<gene>
    <name evidence="2" type="ORF">MOPEL_084_00110</name>
</gene>
<comment type="similarity">
    <text evidence="1">Belongs to the fructosamine kinase family.</text>
</comment>
<dbReference type="PANTHER" id="PTHR12149">
    <property type="entry name" value="FRUCTOSAMINE 3 KINASE-RELATED PROTEIN"/>
    <property type="match status" value="1"/>
</dbReference>
<dbReference type="InterPro" id="IPR011009">
    <property type="entry name" value="Kinase-like_dom_sf"/>
</dbReference>